<accession>A0A0S2F5X6</accession>
<feature type="signal peptide" evidence="1">
    <location>
        <begin position="1"/>
        <end position="32"/>
    </location>
</feature>
<feature type="chain" id="PRO_5006596714" description="DUF4189 domain-containing protein" evidence="1">
    <location>
        <begin position="33"/>
        <end position="173"/>
    </location>
</feature>
<gene>
    <name evidence="3" type="ORF">LA76x_0700</name>
</gene>
<dbReference type="KEGG" id="lab:LA76x_0700"/>
<dbReference type="Pfam" id="PF13827">
    <property type="entry name" value="DUF4189"/>
    <property type="match status" value="1"/>
</dbReference>
<reference evidence="3 4" key="1">
    <citation type="journal article" date="2015" name="BMC Genomics">
        <title>Comparative genomics and metabolic profiling of the genus Lysobacter.</title>
        <authorList>
            <person name="de Bruijn I."/>
            <person name="Cheng X."/>
            <person name="de Jager V."/>
            <person name="Exposito R.G."/>
            <person name="Watrous J."/>
            <person name="Patel N."/>
            <person name="Postma J."/>
            <person name="Dorrestein P.C."/>
            <person name="Kobayashi D."/>
            <person name="Raaijmakers J.M."/>
        </authorList>
    </citation>
    <scope>NUCLEOTIDE SEQUENCE [LARGE SCALE GENOMIC DNA]</scope>
    <source>
        <strain evidence="3 4">76</strain>
    </source>
</reference>
<dbReference type="AlphaFoldDB" id="A0A0S2F5X6"/>
<dbReference type="InterPro" id="IPR025240">
    <property type="entry name" value="DUF4189"/>
</dbReference>
<evidence type="ECO:0000313" key="3">
    <source>
        <dbReference type="EMBL" id="ALN78861.1"/>
    </source>
</evidence>
<dbReference type="Proteomes" id="UP000060787">
    <property type="component" value="Chromosome"/>
</dbReference>
<organism evidence="3 4">
    <name type="scientific">Lysobacter antibioticus</name>
    <dbReference type="NCBI Taxonomy" id="84531"/>
    <lineage>
        <taxon>Bacteria</taxon>
        <taxon>Pseudomonadati</taxon>
        <taxon>Pseudomonadota</taxon>
        <taxon>Gammaproteobacteria</taxon>
        <taxon>Lysobacterales</taxon>
        <taxon>Lysobacteraceae</taxon>
        <taxon>Lysobacter</taxon>
    </lineage>
</organism>
<proteinExistence type="predicted"/>
<dbReference type="RefSeq" id="WP_057916601.1">
    <property type="nucleotide sequence ID" value="NZ_CP011129.1"/>
</dbReference>
<feature type="domain" description="DUF4189" evidence="2">
    <location>
        <begin position="72"/>
        <end position="166"/>
    </location>
</feature>
<keyword evidence="1" id="KW-0732">Signal</keyword>
<dbReference type="EMBL" id="CP011129">
    <property type="protein sequence ID" value="ALN78861.1"/>
    <property type="molecule type" value="Genomic_DNA"/>
</dbReference>
<dbReference type="PATRIC" id="fig|84531.8.peg.728"/>
<dbReference type="eggNOG" id="ENOG5031EGP">
    <property type="taxonomic scope" value="Bacteria"/>
</dbReference>
<sequence length="173" mass="18230">MAMRERPSQHRKRAICIAVLALSAMSAGAARAEGGCPPGMVPYSAASPTACAPMPSSPAPRGTAGPRWASQWGALAFDAAAGIMGAASDTRSKREARRVALEDCRARGGQACKVEMSYRDSCVVVVAGDRQSDTTTASSAERAAEIGLGACEARRDKRCQLYYAECSFPVRER</sequence>
<protein>
    <recommendedName>
        <fullName evidence="2">DUF4189 domain-containing protein</fullName>
    </recommendedName>
</protein>
<evidence type="ECO:0000256" key="1">
    <source>
        <dbReference type="SAM" id="SignalP"/>
    </source>
</evidence>
<keyword evidence="4" id="KW-1185">Reference proteome</keyword>
<evidence type="ECO:0000259" key="2">
    <source>
        <dbReference type="Pfam" id="PF13827"/>
    </source>
</evidence>
<evidence type="ECO:0000313" key="4">
    <source>
        <dbReference type="Proteomes" id="UP000060787"/>
    </source>
</evidence>
<name>A0A0S2F5X6_LYSAN</name>